<feature type="non-terminal residue" evidence="6">
    <location>
        <position position="57"/>
    </location>
</feature>
<dbReference type="SUPFAM" id="SSF52540">
    <property type="entry name" value="P-loop containing nucleoside triphosphate hydrolases"/>
    <property type="match status" value="1"/>
</dbReference>
<gene>
    <name evidence="6" type="ORF">SISSUDRAFT_958764</name>
</gene>
<dbReference type="PANTHER" id="PTHR18934">
    <property type="entry name" value="ATP-DEPENDENT RNA HELICASE"/>
    <property type="match status" value="1"/>
</dbReference>
<dbReference type="EMBL" id="KV428802">
    <property type="protein sequence ID" value="KZT31150.1"/>
    <property type="molecule type" value="Genomic_DNA"/>
</dbReference>
<protein>
    <recommendedName>
        <fullName evidence="1">RNA helicase</fullName>
        <ecNumber evidence="1">3.6.4.13</ecNumber>
    </recommendedName>
</protein>
<reference evidence="6 7" key="1">
    <citation type="journal article" date="2016" name="Mol. Biol. Evol.">
        <title>Comparative Genomics of Early-Diverging Mushroom-Forming Fungi Provides Insights into the Origins of Lignocellulose Decay Capabilities.</title>
        <authorList>
            <person name="Nagy L.G."/>
            <person name="Riley R."/>
            <person name="Tritt A."/>
            <person name="Adam C."/>
            <person name="Daum C."/>
            <person name="Floudas D."/>
            <person name="Sun H."/>
            <person name="Yadav J.S."/>
            <person name="Pangilinan J."/>
            <person name="Larsson K.H."/>
            <person name="Matsuura K."/>
            <person name="Barry K."/>
            <person name="Labutti K."/>
            <person name="Kuo R."/>
            <person name="Ohm R.A."/>
            <person name="Bhattacharya S.S."/>
            <person name="Shirouzu T."/>
            <person name="Yoshinaga Y."/>
            <person name="Martin F.M."/>
            <person name="Grigoriev I.V."/>
            <person name="Hibbett D.S."/>
        </authorList>
    </citation>
    <scope>NUCLEOTIDE SEQUENCE [LARGE SCALE GENOMIC DNA]</scope>
    <source>
        <strain evidence="6 7">HHB10207 ss-3</strain>
    </source>
</reference>
<evidence type="ECO:0000313" key="6">
    <source>
        <dbReference type="EMBL" id="KZT31150.1"/>
    </source>
</evidence>
<organism evidence="6 7">
    <name type="scientific">Sistotremastrum suecicum HHB10207 ss-3</name>
    <dbReference type="NCBI Taxonomy" id="1314776"/>
    <lineage>
        <taxon>Eukaryota</taxon>
        <taxon>Fungi</taxon>
        <taxon>Dikarya</taxon>
        <taxon>Basidiomycota</taxon>
        <taxon>Agaricomycotina</taxon>
        <taxon>Agaricomycetes</taxon>
        <taxon>Sistotremastrales</taxon>
        <taxon>Sistotremastraceae</taxon>
        <taxon>Sistotremastrum</taxon>
    </lineage>
</organism>
<keyword evidence="3" id="KW-0067">ATP-binding</keyword>
<dbReference type="OrthoDB" id="5600252at2759"/>
<feature type="domain" description="Helicase C-terminal" evidence="5">
    <location>
        <begin position="2"/>
        <end position="52"/>
    </location>
</feature>
<dbReference type="GO" id="GO:0016787">
    <property type="term" value="F:hydrolase activity"/>
    <property type="evidence" value="ECO:0007669"/>
    <property type="project" value="UniProtKB-KW"/>
</dbReference>
<dbReference type="GO" id="GO:0003725">
    <property type="term" value="F:double-stranded RNA binding"/>
    <property type="evidence" value="ECO:0007669"/>
    <property type="project" value="TreeGrafter"/>
</dbReference>
<evidence type="ECO:0000256" key="3">
    <source>
        <dbReference type="ARBA" id="ARBA00022806"/>
    </source>
</evidence>
<dbReference type="Pfam" id="PF00271">
    <property type="entry name" value="Helicase_C"/>
    <property type="match status" value="1"/>
</dbReference>
<dbReference type="GO" id="GO:0003724">
    <property type="term" value="F:RNA helicase activity"/>
    <property type="evidence" value="ECO:0007669"/>
    <property type="project" value="UniProtKB-EC"/>
</dbReference>
<dbReference type="PANTHER" id="PTHR18934:SF118">
    <property type="entry name" value="ATP-DEPENDENT RNA HELICASE DHX33"/>
    <property type="match status" value="1"/>
</dbReference>
<evidence type="ECO:0000256" key="2">
    <source>
        <dbReference type="ARBA" id="ARBA00022801"/>
    </source>
</evidence>
<evidence type="ECO:0000313" key="7">
    <source>
        <dbReference type="Proteomes" id="UP000076798"/>
    </source>
</evidence>
<dbReference type="STRING" id="1314776.A0A165WH76"/>
<dbReference type="EC" id="3.6.4.13" evidence="1"/>
<dbReference type="AlphaFoldDB" id="A0A165WH76"/>
<dbReference type="GO" id="GO:0045943">
    <property type="term" value="P:positive regulation of transcription by RNA polymerase I"/>
    <property type="evidence" value="ECO:0007669"/>
    <property type="project" value="TreeGrafter"/>
</dbReference>
<dbReference type="InterPro" id="IPR027417">
    <property type="entry name" value="P-loop_NTPase"/>
</dbReference>
<dbReference type="GO" id="GO:0005730">
    <property type="term" value="C:nucleolus"/>
    <property type="evidence" value="ECO:0007669"/>
    <property type="project" value="TreeGrafter"/>
</dbReference>
<evidence type="ECO:0000256" key="1">
    <source>
        <dbReference type="ARBA" id="ARBA00012552"/>
    </source>
</evidence>
<keyword evidence="3" id="KW-0547">Nucleotide-binding</keyword>
<accession>A0A165WH76</accession>
<dbReference type="Proteomes" id="UP000076798">
    <property type="component" value="Unassembled WGS sequence"/>
</dbReference>
<proteinExistence type="predicted"/>
<evidence type="ECO:0000259" key="5">
    <source>
        <dbReference type="Pfam" id="PF00271"/>
    </source>
</evidence>
<keyword evidence="3" id="KW-0347">Helicase</keyword>
<evidence type="ECO:0000256" key="4">
    <source>
        <dbReference type="ARBA" id="ARBA00047984"/>
    </source>
</evidence>
<feature type="non-terminal residue" evidence="6">
    <location>
        <position position="1"/>
    </location>
</feature>
<keyword evidence="2" id="KW-0378">Hydrolase</keyword>
<dbReference type="Gene3D" id="3.40.50.300">
    <property type="entry name" value="P-loop containing nucleotide triphosphate hydrolases"/>
    <property type="match status" value="1"/>
</dbReference>
<name>A0A165WH76_9AGAM</name>
<keyword evidence="7" id="KW-1185">Reference proteome</keyword>
<dbReference type="InterPro" id="IPR001650">
    <property type="entry name" value="Helicase_C-like"/>
</dbReference>
<comment type="catalytic activity">
    <reaction evidence="4">
        <text>ATP + H2O = ADP + phosphate + H(+)</text>
        <dbReference type="Rhea" id="RHEA:13065"/>
        <dbReference type="ChEBI" id="CHEBI:15377"/>
        <dbReference type="ChEBI" id="CHEBI:15378"/>
        <dbReference type="ChEBI" id="CHEBI:30616"/>
        <dbReference type="ChEBI" id="CHEBI:43474"/>
        <dbReference type="ChEBI" id="CHEBI:456216"/>
        <dbReference type="EC" id="3.6.4.13"/>
    </reaction>
</comment>
<sequence>QILVCPLYAALPMSQQTQVFALTPPDTRRCILATNIAETAITIPGIRHVIDSGKYKE</sequence>